<organism evidence="1 2">
    <name type="scientific">Sphaerodactylus townsendi</name>
    <dbReference type="NCBI Taxonomy" id="933632"/>
    <lineage>
        <taxon>Eukaryota</taxon>
        <taxon>Metazoa</taxon>
        <taxon>Chordata</taxon>
        <taxon>Craniata</taxon>
        <taxon>Vertebrata</taxon>
        <taxon>Euteleostomi</taxon>
        <taxon>Lepidosauria</taxon>
        <taxon>Squamata</taxon>
        <taxon>Bifurcata</taxon>
        <taxon>Gekkota</taxon>
        <taxon>Sphaerodactylidae</taxon>
        <taxon>Sphaerodactylus</taxon>
    </lineage>
</organism>
<dbReference type="Proteomes" id="UP000827872">
    <property type="component" value="Linkage Group LG04"/>
</dbReference>
<evidence type="ECO:0000313" key="2">
    <source>
        <dbReference type="Proteomes" id="UP000827872"/>
    </source>
</evidence>
<protein>
    <submittedName>
        <fullName evidence="1">Uncharacterized protein</fullName>
    </submittedName>
</protein>
<sequence length="153" mass="16695">MGPGIKCQEKPPVTDATGSCGDGECENNTFGKSLVQPPEASGCLKGTEEGLVCRMRRLWDSPPIPDAVCGMRAYRWQGFCRQSQIGQVDLKLRLEKLDVAMVPGAAGAGERPSPRQPQESKEDREERVLAMLGIVGTILNLLVIIFVYVYTTI</sequence>
<proteinExistence type="predicted"/>
<accession>A0ACB8FFF7</accession>
<dbReference type="EMBL" id="CM037617">
    <property type="protein sequence ID" value="KAH8003980.1"/>
    <property type="molecule type" value="Genomic_DNA"/>
</dbReference>
<keyword evidence="2" id="KW-1185">Reference proteome</keyword>
<gene>
    <name evidence="1" type="ORF">K3G42_001147</name>
</gene>
<evidence type="ECO:0000313" key="1">
    <source>
        <dbReference type="EMBL" id="KAH8003980.1"/>
    </source>
</evidence>
<comment type="caution">
    <text evidence="1">The sequence shown here is derived from an EMBL/GenBank/DDBJ whole genome shotgun (WGS) entry which is preliminary data.</text>
</comment>
<name>A0ACB8FFF7_9SAUR</name>
<reference evidence="1" key="1">
    <citation type="submission" date="2021-08" db="EMBL/GenBank/DDBJ databases">
        <title>The first chromosome-level gecko genome reveals the dynamic sex chromosomes of Neotropical dwarf geckos (Sphaerodactylidae: Sphaerodactylus).</title>
        <authorList>
            <person name="Pinto B.J."/>
            <person name="Keating S.E."/>
            <person name="Gamble T."/>
        </authorList>
    </citation>
    <scope>NUCLEOTIDE SEQUENCE</scope>
    <source>
        <strain evidence="1">TG3544</strain>
    </source>
</reference>